<dbReference type="EMBL" id="JARKIB010000044">
    <property type="protein sequence ID" value="KAJ7757511.1"/>
    <property type="molecule type" value="Genomic_DNA"/>
</dbReference>
<evidence type="ECO:0000256" key="1">
    <source>
        <dbReference type="SAM" id="MobiDB-lite"/>
    </source>
</evidence>
<proteinExistence type="predicted"/>
<evidence type="ECO:0000313" key="2">
    <source>
        <dbReference type="EMBL" id="KAJ7757511.1"/>
    </source>
</evidence>
<feature type="compositionally biased region" description="Basic and acidic residues" evidence="1">
    <location>
        <begin position="177"/>
        <end position="189"/>
    </location>
</feature>
<accession>A0AAD7NEN5</accession>
<comment type="caution">
    <text evidence="2">The sequence shown here is derived from an EMBL/GenBank/DDBJ whole genome shotgun (WGS) entry which is preliminary data.</text>
</comment>
<dbReference type="Proteomes" id="UP001215598">
    <property type="component" value="Unassembled WGS sequence"/>
</dbReference>
<organism evidence="2 3">
    <name type="scientific">Mycena metata</name>
    <dbReference type="NCBI Taxonomy" id="1033252"/>
    <lineage>
        <taxon>Eukaryota</taxon>
        <taxon>Fungi</taxon>
        <taxon>Dikarya</taxon>
        <taxon>Basidiomycota</taxon>
        <taxon>Agaricomycotina</taxon>
        <taxon>Agaricomycetes</taxon>
        <taxon>Agaricomycetidae</taxon>
        <taxon>Agaricales</taxon>
        <taxon>Marasmiineae</taxon>
        <taxon>Mycenaceae</taxon>
        <taxon>Mycena</taxon>
    </lineage>
</organism>
<sequence length="262" mass="29884">MSREQLLKVAATNTVLLPTYQVILPWIREPTWQSATNPDKAVRDPLHESGKTILKYALFETFSNHFEPGTITPLPSYYSVLEECVTSPDVIFEILRKPRRRGVSRLTSLGKNRDIANAHGSAFFIFLGLLRDAKPNEGQDDYEDAEEGSSYEDEDDYNVDEDTDGERENESVESEEDGYRGAYDNDDRPGNLLPPIILKRKRPRTETQQDHLLREPEFYPNPPRSPLIPRNLEDNLYSCFTFPHPTRLSVLGQFSGGLAHTL</sequence>
<keyword evidence="3" id="KW-1185">Reference proteome</keyword>
<evidence type="ECO:0000313" key="3">
    <source>
        <dbReference type="Proteomes" id="UP001215598"/>
    </source>
</evidence>
<protein>
    <submittedName>
        <fullName evidence="2">Uncharacterized protein</fullName>
    </submittedName>
</protein>
<dbReference type="AlphaFoldDB" id="A0AAD7NEN5"/>
<reference evidence="2" key="1">
    <citation type="submission" date="2023-03" db="EMBL/GenBank/DDBJ databases">
        <title>Massive genome expansion in bonnet fungi (Mycena s.s.) driven by repeated elements and novel gene families across ecological guilds.</title>
        <authorList>
            <consortium name="Lawrence Berkeley National Laboratory"/>
            <person name="Harder C.B."/>
            <person name="Miyauchi S."/>
            <person name="Viragh M."/>
            <person name="Kuo A."/>
            <person name="Thoen E."/>
            <person name="Andreopoulos B."/>
            <person name="Lu D."/>
            <person name="Skrede I."/>
            <person name="Drula E."/>
            <person name="Henrissat B."/>
            <person name="Morin E."/>
            <person name="Kohler A."/>
            <person name="Barry K."/>
            <person name="LaButti K."/>
            <person name="Morin E."/>
            <person name="Salamov A."/>
            <person name="Lipzen A."/>
            <person name="Mereny Z."/>
            <person name="Hegedus B."/>
            <person name="Baldrian P."/>
            <person name="Stursova M."/>
            <person name="Weitz H."/>
            <person name="Taylor A."/>
            <person name="Grigoriev I.V."/>
            <person name="Nagy L.G."/>
            <person name="Martin F."/>
            <person name="Kauserud H."/>
        </authorList>
    </citation>
    <scope>NUCLEOTIDE SEQUENCE</scope>
    <source>
        <strain evidence="2">CBHHK182m</strain>
    </source>
</reference>
<feature type="region of interest" description="Disordered" evidence="1">
    <location>
        <begin position="136"/>
        <end position="194"/>
    </location>
</feature>
<name>A0AAD7NEN5_9AGAR</name>
<gene>
    <name evidence="2" type="ORF">B0H16DRAFT_1823769</name>
</gene>
<feature type="compositionally biased region" description="Acidic residues" evidence="1">
    <location>
        <begin position="138"/>
        <end position="176"/>
    </location>
</feature>